<dbReference type="InterPro" id="IPR028433">
    <property type="entry name" value="Parvin"/>
</dbReference>
<keyword evidence="11" id="KW-1185">Reference proteome</keyword>
<evidence type="ECO:0000256" key="4">
    <source>
        <dbReference type="ARBA" id="ARBA00022737"/>
    </source>
</evidence>
<evidence type="ECO:0000256" key="1">
    <source>
        <dbReference type="ARBA" id="ARBA00004245"/>
    </source>
</evidence>
<evidence type="ECO:0000256" key="3">
    <source>
        <dbReference type="ARBA" id="ARBA00022490"/>
    </source>
</evidence>
<comment type="caution">
    <text evidence="10">The sequence shown here is derived from an EMBL/GenBank/DDBJ whole genome shotgun (WGS) entry which is preliminary data.</text>
</comment>
<evidence type="ECO:0000256" key="5">
    <source>
        <dbReference type="ARBA" id="ARBA00022889"/>
    </source>
</evidence>
<keyword evidence="6" id="KW-0009">Actin-binding</keyword>
<evidence type="ECO:0000259" key="9">
    <source>
        <dbReference type="PROSITE" id="PS50021"/>
    </source>
</evidence>
<reference evidence="10 11" key="1">
    <citation type="submission" date="2023-09" db="EMBL/GenBank/DDBJ databases">
        <title>Pangenome analysis of Batrachochytrium dendrobatidis and related Chytrids.</title>
        <authorList>
            <person name="Yacoub M.N."/>
            <person name="Stajich J.E."/>
            <person name="James T.Y."/>
        </authorList>
    </citation>
    <scope>NUCLEOTIDE SEQUENCE [LARGE SCALE GENOMIC DNA]</scope>
    <source>
        <strain evidence="10 11">JEL0888</strain>
    </source>
</reference>
<evidence type="ECO:0000256" key="6">
    <source>
        <dbReference type="ARBA" id="ARBA00023203"/>
    </source>
</evidence>
<gene>
    <name evidence="10" type="ORF">HK105_209034</name>
</gene>
<dbReference type="InterPro" id="IPR036872">
    <property type="entry name" value="CH_dom_sf"/>
</dbReference>
<evidence type="ECO:0000313" key="11">
    <source>
        <dbReference type="Proteomes" id="UP001527925"/>
    </source>
</evidence>
<dbReference type="Proteomes" id="UP001527925">
    <property type="component" value="Unassembled WGS sequence"/>
</dbReference>
<dbReference type="PROSITE" id="PS50021">
    <property type="entry name" value="CH"/>
    <property type="match status" value="1"/>
</dbReference>
<protein>
    <recommendedName>
        <fullName evidence="9">Calponin-homology (CH) domain-containing protein</fullName>
    </recommendedName>
</protein>
<keyword evidence="8" id="KW-0812">Transmembrane</keyword>
<name>A0ABR4MW44_9FUNG</name>
<evidence type="ECO:0000256" key="8">
    <source>
        <dbReference type="SAM" id="Phobius"/>
    </source>
</evidence>
<organism evidence="10 11">
    <name type="scientific">Polyrhizophydium stewartii</name>
    <dbReference type="NCBI Taxonomy" id="2732419"/>
    <lineage>
        <taxon>Eukaryota</taxon>
        <taxon>Fungi</taxon>
        <taxon>Fungi incertae sedis</taxon>
        <taxon>Chytridiomycota</taxon>
        <taxon>Chytridiomycota incertae sedis</taxon>
        <taxon>Chytridiomycetes</taxon>
        <taxon>Rhizophydiales</taxon>
        <taxon>Rhizophydiales incertae sedis</taxon>
        <taxon>Polyrhizophydium</taxon>
    </lineage>
</organism>
<dbReference type="PANTHER" id="PTHR12114:SF4">
    <property type="entry name" value="GH23568P"/>
    <property type="match status" value="1"/>
</dbReference>
<keyword evidence="7" id="KW-0206">Cytoskeleton</keyword>
<dbReference type="EMBL" id="JADGIZ020000105">
    <property type="protein sequence ID" value="KAL2911503.1"/>
    <property type="molecule type" value="Genomic_DNA"/>
</dbReference>
<dbReference type="CDD" id="cd21222">
    <property type="entry name" value="CH_PARV_rpt2"/>
    <property type="match status" value="1"/>
</dbReference>
<feature type="transmembrane region" description="Helical" evidence="8">
    <location>
        <begin position="223"/>
        <end position="243"/>
    </location>
</feature>
<comment type="similarity">
    <text evidence="2">Belongs to the parvin family.</text>
</comment>
<keyword evidence="4" id="KW-0677">Repeat</keyword>
<accession>A0ABR4MW44</accession>
<keyword evidence="8" id="KW-0472">Membrane</keyword>
<keyword evidence="8" id="KW-1133">Transmembrane helix</keyword>
<keyword evidence="3" id="KW-0963">Cytoplasm</keyword>
<sequence>MEDSATVYELHAATLADPNFKRLTQARRWPDPHSLKQWISSFVGHDMLVVRDIFDLTIGRAIASLLEAVTGEEFIDKAAFATATPKNYQLIMGLVVQFVERRLGVAQDPKRWTLKGILAQDMSSLLCLLVDLATLLKCPYPLPPNMIGGAEKTKTTVHRLTDEETVTDEQQSAGPEQVVDAFDALVDSPQKFQELVELLLHFTNMHLAVVNIEARDLASLDDGVHLIILIGVLANFFVPMNLYHLTPTLPEHKARSCDHNVQFALELMRDLGIDVSRINPKDVVSGDLTTICRWIFLLYTNFQDQADA</sequence>
<dbReference type="Gene3D" id="1.10.418.10">
    <property type="entry name" value="Calponin-like domain"/>
    <property type="match status" value="1"/>
</dbReference>
<proteinExistence type="inferred from homology"/>
<dbReference type="PANTHER" id="PTHR12114">
    <property type="entry name" value="PARVIN"/>
    <property type="match status" value="1"/>
</dbReference>
<dbReference type="InterPro" id="IPR001715">
    <property type="entry name" value="CH_dom"/>
</dbReference>
<dbReference type="SUPFAM" id="SSF47576">
    <property type="entry name" value="Calponin-homology domain, CH-domain"/>
    <property type="match status" value="1"/>
</dbReference>
<dbReference type="Pfam" id="PF00307">
    <property type="entry name" value="CH"/>
    <property type="match status" value="1"/>
</dbReference>
<comment type="subcellular location">
    <subcellularLocation>
        <location evidence="1">Cytoplasm</location>
        <location evidence="1">Cytoskeleton</location>
    </subcellularLocation>
</comment>
<evidence type="ECO:0000256" key="2">
    <source>
        <dbReference type="ARBA" id="ARBA00005666"/>
    </source>
</evidence>
<evidence type="ECO:0000256" key="7">
    <source>
        <dbReference type="ARBA" id="ARBA00023212"/>
    </source>
</evidence>
<evidence type="ECO:0000313" key="10">
    <source>
        <dbReference type="EMBL" id="KAL2911503.1"/>
    </source>
</evidence>
<feature type="domain" description="Calponin-homology (CH)" evidence="9">
    <location>
        <begin position="193"/>
        <end position="303"/>
    </location>
</feature>
<keyword evidence="5" id="KW-0130">Cell adhesion</keyword>